<feature type="transmembrane region" description="Helical" evidence="1">
    <location>
        <begin position="92"/>
        <end position="109"/>
    </location>
</feature>
<feature type="transmembrane region" description="Helical" evidence="1">
    <location>
        <begin position="25"/>
        <end position="45"/>
    </location>
</feature>
<evidence type="ECO:0000256" key="1">
    <source>
        <dbReference type="SAM" id="Phobius"/>
    </source>
</evidence>
<feature type="transmembrane region" description="Helical" evidence="1">
    <location>
        <begin position="115"/>
        <end position="135"/>
    </location>
</feature>
<accession>A0A2X4RMD7</accession>
<evidence type="ECO:0000313" key="2">
    <source>
        <dbReference type="EMBL" id="QPS58780.1"/>
    </source>
</evidence>
<dbReference type="EMBL" id="CP065689">
    <property type="protein sequence ID" value="QPS58780.1"/>
    <property type="molecule type" value="Genomic_DNA"/>
</dbReference>
<keyword evidence="1" id="KW-1133">Transmembrane helix</keyword>
<reference evidence="3 4" key="1">
    <citation type="submission" date="2018-06" db="EMBL/GenBank/DDBJ databases">
        <authorList>
            <consortium name="Pathogen Informatics"/>
            <person name="Doyle S."/>
        </authorList>
    </citation>
    <scope>NUCLEOTIDE SEQUENCE [LARGE SCALE GENOMIC DNA]</scope>
    <source>
        <strain evidence="3 4">NCTC10288</strain>
    </source>
</reference>
<sequence length="145" mass="16046">MADQDVREALAFAEKQHADAAKRPPVWLTLLAAVAYGAWFAYMWIKDDVHPLVVVGGLLLVLGLLIGLAFFYRTGVRDSMRQKVDPHASRSVTWRYYAGLGFLFLPALFNPFVEGHLVASCIAGVLCAAAVFWTLHTGALDRMPR</sequence>
<feature type="transmembrane region" description="Helical" evidence="1">
    <location>
        <begin position="51"/>
        <end position="72"/>
    </location>
</feature>
<dbReference type="OrthoDB" id="4420638at2"/>
<keyword evidence="5" id="KW-1185">Reference proteome</keyword>
<dbReference type="GeneID" id="70783308"/>
<keyword evidence="1" id="KW-0812">Transmembrane</keyword>
<organism evidence="3 4">
    <name type="scientific">Corynebacterium minutissimum</name>
    <dbReference type="NCBI Taxonomy" id="38301"/>
    <lineage>
        <taxon>Bacteria</taxon>
        <taxon>Bacillati</taxon>
        <taxon>Actinomycetota</taxon>
        <taxon>Actinomycetes</taxon>
        <taxon>Mycobacteriales</taxon>
        <taxon>Corynebacteriaceae</taxon>
        <taxon>Corynebacterium</taxon>
    </lineage>
</organism>
<dbReference type="STRING" id="38301.NX84_06580"/>
<reference evidence="2 5" key="2">
    <citation type="submission" date="2020-12" db="EMBL/GenBank/DDBJ databases">
        <title>FDA dAtabase for Regulatory Grade micrObial Sequences (FDA-ARGOS): Supporting development and validation of Infectious Disease Dx tests.</title>
        <authorList>
            <person name="Sproer C."/>
            <person name="Gronow S."/>
            <person name="Severitt S."/>
            <person name="Schroder I."/>
            <person name="Tallon L."/>
            <person name="Sadzewicz L."/>
            <person name="Zhao X."/>
            <person name="Boylan J."/>
            <person name="Ott S."/>
            <person name="Bowen H."/>
            <person name="Vavikolanu K."/>
            <person name="Mehta A."/>
            <person name="Aluvathingal J."/>
            <person name="Nadendla S."/>
            <person name="Lowell S."/>
            <person name="Myers T."/>
            <person name="Yan Y."/>
            <person name="Sichtig H."/>
        </authorList>
    </citation>
    <scope>NUCLEOTIDE SEQUENCE [LARGE SCALE GENOMIC DNA]</scope>
    <source>
        <strain evidence="2 5">FDAARGOS_894</strain>
    </source>
</reference>
<dbReference type="KEGG" id="cmin:NCTC10288_01405"/>
<dbReference type="AlphaFoldDB" id="A0A2X4RMD7"/>
<evidence type="ECO:0000313" key="5">
    <source>
        <dbReference type="Proteomes" id="UP000594905"/>
    </source>
</evidence>
<dbReference type="RefSeq" id="WP_039675098.1">
    <property type="nucleotide sequence ID" value="NZ_CP065689.1"/>
</dbReference>
<gene>
    <name evidence="2" type="ORF">I6G51_07440</name>
    <name evidence="3" type="ORF">NCTC10288_01405</name>
</gene>
<proteinExistence type="predicted"/>
<name>A0A2X4RMD7_9CORY</name>
<dbReference type="Proteomes" id="UP000249264">
    <property type="component" value="Chromosome 1"/>
</dbReference>
<evidence type="ECO:0000313" key="3">
    <source>
        <dbReference type="EMBL" id="SQI00098.1"/>
    </source>
</evidence>
<evidence type="ECO:0000313" key="4">
    <source>
        <dbReference type="Proteomes" id="UP000249264"/>
    </source>
</evidence>
<dbReference type="Proteomes" id="UP000594905">
    <property type="component" value="Chromosome"/>
</dbReference>
<keyword evidence="1" id="KW-0472">Membrane</keyword>
<dbReference type="EMBL" id="LS483460">
    <property type="protein sequence ID" value="SQI00098.1"/>
    <property type="molecule type" value="Genomic_DNA"/>
</dbReference>
<protein>
    <submittedName>
        <fullName evidence="3">Uncharacterized protein</fullName>
    </submittedName>
</protein>